<dbReference type="AlphaFoldDB" id="A0A0F9S723"/>
<sequence length="114" mass="13118">MRNSKNKKTRENWKMSEKLWKRLISISCAILFLSIASCSLFRPSVPQPVYDVLKPGPGVDIIGFTVAGQKMTIEEGETGETREGDVIVTGEFMVWVEMLQQEIDRLRKKTREVW</sequence>
<protein>
    <submittedName>
        <fullName evidence="1">Uncharacterized protein</fullName>
    </submittedName>
</protein>
<dbReference type="EMBL" id="LAZR01000547">
    <property type="protein sequence ID" value="KKN64680.1"/>
    <property type="molecule type" value="Genomic_DNA"/>
</dbReference>
<accession>A0A0F9S723</accession>
<name>A0A0F9S723_9ZZZZ</name>
<organism evidence="1">
    <name type="scientific">marine sediment metagenome</name>
    <dbReference type="NCBI Taxonomy" id="412755"/>
    <lineage>
        <taxon>unclassified sequences</taxon>
        <taxon>metagenomes</taxon>
        <taxon>ecological metagenomes</taxon>
    </lineage>
</organism>
<gene>
    <name evidence="1" type="ORF">LCGC14_0489490</name>
</gene>
<proteinExistence type="predicted"/>
<reference evidence="1" key="1">
    <citation type="journal article" date="2015" name="Nature">
        <title>Complex archaea that bridge the gap between prokaryotes and eukaryotes.</title>
        <authorList>
            <person name="Spang A."/>
            <person name="Saw J.H."/>
            <person name="Jorgensen S.L."/>
            <person name="Zaremba-Niedzwiedzka K."/>
            <person name="Martijn J."/>
            <person name="Lind A.E."/>
            <person name="van Eijk R."/>
            <person name="Schleper C."/>
            <person name="Guy L."/>
            <person name="Ettema T.J."/>
        </authorList>
    </citation>
    <scope>NUCLEOTIDE SEQUENCE</scope>
</reference>
<evidence type="ECO:0000313" key="1">
    <source>
        <dbReference type="EMBL" id="KKN64680.1"/>
    </source>
</evidence>
<comment type="caution">
    <text evidence="1">The sequence shown here is derived from an EMBL/GenBank/DDBJ whole genome shotgun (WGS) entry which is preliminary data.</text>
</comment>